<reference evidence="1" key="2">
    <citation type="submission" date="2018-04" db="EMBL/GenBank/DDBJ databases">
        <title>OnivRS2 (Oryza nivara Reference Sequence Version 2).</title>
        <authorList>
            <person name="Zhang J."/>
            <person name="Kudrna D."/>
            <person name="Lee S."/>
            <person name="Talag J."/>
            <person name="Rajasekar S."/>
            <person name="Welchert J."/>
            <person name="Hsing Y.-I."/>
            <person name="Wing R.A."/>
        </authorList>
    </citation>
    <scope>NUCLEOTIDE SEQUENCE [LARGE SCALE GENOMIC DNA]</scope>
    <source>
        <strain evidence="1">SL10</strain>
    </source>
</reference>
<accession>A0A0E0I8T2</accession>
<dbReference type="Gramene" id="ONIVA08G07430.2">
    <property type="protein sequence ID" value="ONIVA08G07430.2"/>
    <property type="gene ID" value="ONIVA08G07430"/>
</dbReference>
<organism evidence="1">
    <name type="scientific">Oryza nivara</name>
    <name type="common">Indian wild rice</name>
    <name type="synonym">Oryza sativa f. spontanea</name>
    <dbReference type="NCBI Taxonomy" id="4536"/>
    <lineage>
        <taxon>Eukaryota</taxon>
        <taxon>Viridiplantae</taxon>
        <taxon>Streptophyta</taxon>
        <taxon>Embryophyta</taxon>
        <taxon>Tracheophyta</taxon>
        <taxon>Spermatophyta</taxon>
        <taxon>Magnoliopsida</taxon>
        <taxon>Liliopsida</taxon>
        <taxon>Poales</taxon>
        <taxon>Poaceae</taxon>
        <taxon>BOP clade</taxon>
        <taxon>Oryzoideae</taxon>
        <taxon>Oryzeae</taxon>
        <taxon>Oryzinae</taxon>
        <taxon>Oryza</taxon>
    </lineage>
</organism>
<protein>
    <submittedName>
        <fullName evidence="1">Uncharacterized protein</fullName>
    </submittedName>
</protein>
<dbReference type="Gramene" id="ONIVA08G07430.1">
    <property type="protein sequence ID" value="ONIVA08G07430.1"/>
    <property type="gene ID" value="ONIVA08G07430"/>
</dbReference>
<keyword evidence="2" id="KW-1185">Reference proteome</keyword>
<dbReference type="AlphaFoldDB" id="A0A0E0I8T2"/>
<dbReference type="EnsemblPlants" id="ONIVA08G07430.1">
    <property type="protein sequence ID" value="ONIVA08G07430.1"/>
    <property type="gene ID" value="ONIVA08G07430"/>
</dbReference>
<evidence type="ECO:0000313" key="1">
    <source>
        <dbReference type="EnsemblPlants" id="ONIVA08G07430.1"/>
    </source>
</evidence>
<name>A0A0E0I8T2_ORYNI</name>
<dbReference type="EnsemblPlants" id="ONIVA08G07430.2">
    <property type="protein sequence ID" value="ONIVA08G07430.2"/>
    <property type="gene ID" value="ONIVA08G07430"/>
</dbReference>
<reference evidence="1" key="1">
    <citation type="submission" date="2015-04" db="UniProtKB">
        <authorList>
            <consortium name="EnsemblPlants"/>
        </authorList>
    </citation>
    <scope>IDENTIFICATION</scope>
    <source>
        <strain evidence="1">SL10</strain>
    </source>
</reference>
<dbReference type="HOGENOM" id="CLU_1858489_0_0_1"/>
<proteinExistence type="predicted"/>
<sequence length="138" mass="15331">MPILVPSRHLSSYIAILFGKLPHYSQIFCNVVVYACSKMDTTQIDETSLSLQLFSGPTLKNHFFPGIWKAKTMEMQAILTVHFSTCQHRSPLDWTGVFRYQCLSAHGPRPAIVPTATFGAHSVGCVPKVIPTCGPHSW</sequence>
<evidence type="ECO:0000313" key="2">
    <source>
        <dbReference type="Proteomes" id="UP000006591"/>
    </source>
</evidence>
<dbReference type="Proteomes" id="UP000006591">
    <property type="component" value="Chromosome 8"/>
</dbReference>